<accession>A0A0G3GA70</accession>
<dbReference type="OrthoDB" id="5296443at2"/>
<dbReference type="EMBL" id="CP011367">
    <property type="protein sequence ID" value="AKJ95666.1"/>
    <property type="molecule type" value="Genomic_DNA"/>
</dbReference>
<proteinExistence type="predicted"/>
<reference evidence="1 2" key="1">
    <citation type="submission" date="2015-04" db="EMBL/GenBank/DDBJ databases">
        <title>Complete Sequence for the Genome of the Thioalkalivibrio versutus D301.</title>
        <authorList>
            <person name="Mu T."/>
            <person name="Zhou J."/>
            <person name="Xu X."/>
        </authorList>
    </citation>
    <scope>NUCLEOTIDE SEQUENCE [LARGE SCALE GENOMIC DNA]</scope>
    <source>
        <strain evidence="1 2">D301</strain>
    </source>
</reference>
<dbReference type="PATRIC" id="fig|106634.4.peg.2046"/>
<evidence type="ECO:0000313" key="2">
    <source>
        <dbReference type="Proteomes" id="UP000064201"/>
    </source>
</evidence>
<dbReference type="KEGG" id="tvr:TVD_09985"/>
<gene>
    <name evidence="1" type="ORF">TVD_09985</name>
</gene>
<dbReference type="Proteomes" id="UP000064201">
    <property type="component" value="Chromosome"/>
</dbReference>
<evidence type="ECO:0000313" key="1">
    <source>
        <dbReference type="EMBL" id="AKJ95666.1"/>
    </source>
</evidence>
<keyword evidence="2" id="KW-1185">Reference proteome</keyword>
<name>A0A0G3GA70_9GAMM</name>
<sequence>MTQPPEPGPDATVIEGTAHNGKPCRIVDNTGTVPRPELEQLLNALIEDKRFGLNMLSSTGSSAIKLGEPQFTHLQVGDDLYRFLLFPYEARLESF</sequence>
<dbReference type="STRING" id="106634.TVD_09985"/>
<organism evidence="1 2">
    <name type="scientific">Thioalkalivibrio versutus</name>
    <dbReference type="NCBI Taxonomy" id="106634"/>
    <lineage>
        <taxon>Bacteria</taxon>
        <taxon>Pseudomonadati</taxon>
        <taxon>Pseudomonadota</taxon>
        <taxon>Gammaproteobacteria</taxon>
        <taxon>Chromatiales</taxon>
        <taxon>Ectothiorhodospiraceae</taxon>
        <taxon>Thioalkalivibrio</taxon>
    </lineage>
</organism>
<dbReference type="RefSeq" id="WP_018168504.1">
    <property type="nucleotide sequence ID" value="NZ_CP011367.1"/>
</dbReference>
<dbReference type="AlphaFoldDB" id="A0A0G3GA70"/>
<protein>
    <submittedName>
        <fullName evidence="1">Uncharacterized protein</fullName>
    </submittedName>
</protein>